<comment type="function">
    <text evidence="6">Forms membrane-associated dynamic filaments that are essential for cell shape determination. Acts by regulating cell wall synthesis and cell elongation, and thus cell shape. A feedback loop between cell geometry and MreB localization may maintain elongated cell shape by targeting cell wall growth to regions of negative cell wall curvature.</text>
</comment>
<dbReference type="EMBL" id="FXBB01000005">
    <property type="protein sequence ID" value="SMG18834.1"/>
    <property type="molecule type" value="Genomic_DNA"/>
</dbReference>
<dbReference type="PANTHER" id="PTHR42749">
    <property type="entry name" value="CELL SHAPE-DETERMINING PROTEIN MREB"/>
    <property type="match status" value="1"/>
</dbReference>
<dbReference type="GO" id="GO:0005524">
    <property type="term" value="F:ATP binding"/>
    <property type="evidence" value="ECO:0007669"/>
    <property type="project" value="UniProtKB-KW"/>
</dbReference>
<dbReference type="Gene3D" id="3.30.420.40">
    <property type="match status" value="3"/>
</dbReference>
<dbReference type="GO" id="GO:0000902">
    <property type="term" value="P:cell morphogenesis"/>
    <property type="evidence" value="ECO:0007669"/>
    <property type="project" value="InterPro"/>
</dbReference>
<gene>
    <name evidence="6" type="primary">mreB</name>
    <name evidence="7" type="ORF">SAMN06275492_10563</name>
</gene>
<dbReference type="InterPro" id="IPR043129">
    <property type="entry name" value="ATPase_NBD"/>
</dbReference>
<dbReference type="GO" id="GO:0005737">
    <property type="term" value="C:cytoplasm"/>
    <property type="evidence" value="ECO:0007669"/>
    <property type="project" value="UniProtKB-SubCell"/>
</dbReference>
<reference evidence="8" key="1">
    <citation type="submission" date="2017-04" db="EMBL/GenBank/DDBJ databases">
        <authorList>
            <person name="Varghese N."/>
            <person name="Submissions S."/>
        </authorList>
    </citation>
    <scope>NUCLEOTIDE SEQUENCE [LARGE SCALE GENOMIC DNA]</scope>
    <source>
        <strain evidence="8">USBA 82</strain>
    </source>
</reference>
<comment type="subunit">
    <text evidence="6">Forms polymers.</text>
</comment>
<dbReference type="STRING" id="561720.SAMN06275492_10563"/>
<keyword evidence="8" id="KW-1185">Reference proteome</keyword>
<dbReference type="GO" id="GO:0008360">
    <property type="term" value="P:regulation of cell shape"/>
    <property type="evidence" value="ECO:0007669"/>
    <property type="project" value="UniProtKB-UniRule"/>
</dbReference>
<sequence>MFGFGNDIGIDLGTATVLIYVKGRGVVLREPSVVAVDQESGKILAVGYEAKNMVGRTPGNVVSVRPLRDGVIADYTMTETMLRYFMRRVNTGFRRFFRNRVMICVPSGATDVERRAVLEAAVEVGAREAYLIEEPMAAAIGANLNVEEPRGKMVVDIGGGTTDVAVISLGGIVVSKSLRIGGDKFDECIMRYLRRQYNLAIGEQMAENLKIMIGTCLPDGEEMEMTLKGRDLVQGLPRQIEVSSRSVCSAIGERVQSIVDGVRNVLELTPPELSADIIDGGVVLTGGGSLLRGLPELISRQTGIRCFAADQPTESVALGTGVALANINRLLDSGKGGILFSARRGRRRRW</sequence>
<dbReference type="RefSeq" id="WP_085543962.1">
    <property type="nucleotide sequence ID" value="NZ_FXBB01000005.1"/>
</dbReference>
<feature type="binding site" evidence="6">
    <location>
        <begin position="207"/>
        <end position="210"/>
    </location>
    <ligand>
        <name>ATP</name>
        <dbReference type="ChEBI" id="CHEBI:30616"/>
    </ligand>
</feature>
<organism evidence="7 8">
    <name type="scientific">Dethiosulfovibrio salsuginis</name>
    <dbReference type="NCBI Taxonomy" id="561720"/>
    <lineage>
        <taxon>Bacteria</taxon>
        <taxon>Thermotogati</taxon>
        <taxon>Synergistota</taxon>
        <taxon>Synergistia</taxon>
        <taxon>Synergistales</taxon>
        <taxon>Dethiosulfovibrionaceae</taxon>
        <taxon>Dethiosulfovibrio</taxon>
    </lineage>
</organism>
<evidence type="ECO:0000313" key="7">
    <source>
        <dbReference type="EMBL" id="SMG18834.1"/>
    </source>
</evidence>
<evidence type="ECO:0000256" key="2">
    <source>
        <dbReference type="ARBA" id="ARBA00022741"/>
    </source>
</evidence>
<evidence type="ECO:0000256" key="3">
    <source>
        <dbReference type="ARBA" id="ARBA00022840"/>
    </source>
</evidence>
<dbReference type="CDD" id="cd10225">
    <property type="entry name" value="ASKHA_NBD_MreB-like"/>
    <property type="match status" value="1"/>
</dbReference>
<proteinExistence type="inferred from homology"/>
<evidence type="ECO:0000256" key="1">
    <source>
        <dbReference type="ARBA" id="ARBA00022490"/>
    </source>
</evidence>
<evidence type="ECO:0000313" key="8">
    <source>
        <dbReference type="Proteomes" id="UP000193355"/>
    </source>
</evidence>
<evidence type="ECO:0000256" key="6">
    <source>
        <dbReference type="HAMAP-Rule" id="MF_02207"/>
    </source>
</evidence>
<dbReference type="OrthoDB" id="9768127at2"/>
<name>A0A1X7IVA6_9BACT</name>
<dbReference type="AlphaFoldDB" id="A0A1X7IVA6"/>
<comment type="similarity">
    <text evidence="5 6">Belongs to the FtsA/MreB family.</text>
</comment>
<dbReference type="InterPro" id="IPR004753">
    <property type="entry name" value="MreB"/>
</dbReference>
<dbReference type="PANTHER" id="PTHR42749:SF1">
    <property type="entry name" value="CELL SHAPE-DETERMINING PROTEIN MREB"/>
    <property type="match status" value="1"/>
</dbReference>
<dbReference type="Proteomes" id="UP000193355">
    <property type="component" value="Unassembled WGS sequence"/>
</dbReference>
<dbReference type="Pfam" id="PF06723">
    <property type="entry name" value="MreB_Mbl"/>
    <property type="match status" value="1"/>
</dbReference>
<keyword evidence="1 6" id="KW-0963">Cytoplasm</keyword>
<dbReference type="SUPFAM" id="SSF53067">
    <property type="entry name" value="Actin-like ATPase domain"/>
    <property type="match status" value="2"/>
</dbReference>
<dbReference type="NCBIfam" id="NF010539">
    <property type="entry name" value="PRK13927.1"/>
    <property type="match status" value="1"/>
</dbReference>
<protein>
    <recommendedName>
        <fullName evidence="6">Cell shape-determining protein MreB</fullName>
    </recommendedName>
</protein>
<feature type="binding site" evidence="6">
    <location>
        <begin position="287"/>
        <end position="290"/>
    </location>
    <ligand>
        <name>ATP</name>
        <dbReference type="ChEBI" id="CHEBI:30616"/>
    </ligand>
</feature>
<feature type="binding site" evidence="6">
    <location>
        <begin position="159"/>
        <end position="161"/>
    </location>
    <ligand>
        <name>ATP</name>
        <dbReference type="ChEBI" id="CHEBI:30616"/>
    </ligand>
</feature>
<keyword evidence="4 6" id="KW-0133">Cell shape</keyword>
<keyword evidence="3 6" id="KW-0067">ATP-binding</keyword>
<comment type="caution">
    <text evidence="6">Lacks conserved residue(s) required for the propagation of feature annotation.</text>
</comment>
<comment type="subcellular location">
    <subcellularLocation>
        <location evidence="6">Cytoplasm</location>
    </subcellularLocation>
    <text evidence="6">Membrane-associated.</text>
</comment>
<dbReference type="NCBIfam" id="TIGR00904">
    <property type="entry name" value="mreB"/>
    <property type="match status" value="1"/>
</dbReference>
<accession>A0A1X7IVA6</accession>
<keyword evidence="2 6" id="KW-0547">Nucleotide-binding</keyword>
<evidence type="ECO:0000256" key="4">
    <source>
        <dbReference type="ARBA" id="ARBA00022960"/>
    </source>
</evidence>
<dbReference type="InterPro" id="IPR056546">
    <property type="entry name" value="MreB_MamK-like"/>
</dbReference>
<dbReference type="HAMAP" id="MF_02207">
    <property type="entry name" value="MreB"/>
    <property type="match status" value="1"/>
</dbReference>
<dbReference type="PRINTS" id="PR01652">
    <property type="entry name" value="SHAPEPROTEIN"/>
</dbReference>
<evidence type="ECO:0000256" key="5">
    <source>
        <dbReference type="ARBA" id="ARBA00023458"/>
    </source>
</evidence>